<dbReference type="SMART" id="SM00530">
    <property type="entry name" value="HTH_XRE"/>
    <property type="match status" value="1"/>
</dbReference>
<keyword evidence="3" id="KW-1185">Reference proteome</keyword>
<dbReference type="Pfam" id="PF01381">
    <property type="entry name" value="HTH_3"/>
    <property type="match status" value="1"/>
</dbReference>
<dbReference type="SUPFAM" id="SSF47413">
    <property type="entry name" value="lambda repressor-like DNA-binding domains"/>
    <property type="match status" value="1"/>
</dbReference>
<dbReference type="CDD" id="cd00093">
    <property type="entry name" value="HTH_XRE"/>
    <property type="match status" value="1"/>
</dbReference>
<accession>A0ABM6UTR4</accession>
<evidence type="ECO:0000313" key="3">
    <source>
        <dbReference type="Proteomes" id="UP000240908"/>
    </source>
</evidence>
<protein>
    <submittedName>
        <fullName evidence="2">Transcriptional regulator</fullName>
    </submittedName>
</protein>
<evidence type="ECO:0000313" key="2">
    <source>
        <dbReference type="EMBL" id="AVX38543.1"/>
    </source>
</evidence>
<dbReference type="PROSITE" id="PS50943">
    <property type="entry name" value="HTH_CROC1"/>
    <property type="match status" value="1"/>
</dbReference>
<dbReference type="Proteomes" id="UP000240908">
    <property type="component" value="Chromosome"/>
</dbReference>
<gene>
    <name evidence="2" type="ORF">DA391_13230</name>
</gene>
<feature type="domain" description="HTH cro/C1-type" evidence="1">
    <location>
        <begin position="8"/>
        <end position="61"/>
    </location>
</feature>
<sequence>MSSTAERVKRLRTELGLTQSGLAIKAGIRQQTIQRIEAGVTERPRYLLEIATALNCEPKWLIYGSDGISP</sequence>
<dbReference type="InterPro" id="IPR010982">
    <property type="entry name" value="Lambda_DNA-bd_dom_sf"/>
</dbReference>
<dbReference type="InterPro" id="IPR001387">
    <property type="entry name" value="Cro/C1-type_HTH"/>
</dbReference>
<dbReference type="Gene3D" id="1.10.260.40">
    <property type="entry name" value="lambda repressor-like DNA-binding domains"/>
    <property type="match status" value="1"/>
</dbReference>
<evidence type="ECO:0000259" key="1">
    <source>
        <dbReference type="PROSITE" id="PS50943"/>
    </source>
</evidence>
<dbReference type="EMBL" id="CP028487">
    <property type="protein sequence ID" value="AVX38543.1"/>
    <property type="molecule type" value="Genomic_DNA"/>
</dbReference>
<dbReference type="RefSeq" id="WP_108087823.1">
    <property type="nucleotide sequence ID" value="NZ_CP028487.1"/>
</dbReference>
<name>A0ABM6UTR4_9GAMM</name>
<reference evidence="3" key="1">
    <citation type="journal article" date="2018" name="Genome Announc.">
        <title>First complete genome sequence of Yersinia massiliensis.</title>
        <authorList>
            <person name="Thomas M.C."/>
            <person name="Arling V."/>
            <person name="Goji N."/>
            <person name="Janzen T.W."/>
            <person name="Duceppe M.-O."/>
            <person name="Mathews A."/>
            <person name="Carrillo C."/>
            <person name="Amoako K."/>
        </authorList>
    </citation>
    <scope>NUCLEOTIDE SEQUENCE [LARGE SCALE GENOMIC DNA]</scope>
    <source>
        <strain evidence="3">GTA</strain>
    </source>
</reference>
<proteinExistence type="predicted"/>
<organism evidence="2 3">
    <name type="scientific">Yersinia massiliensis</name>
    <dbReference type="NCBI Taxonomy" id="419257"/>
    <lineage>
        <taxon>Bacteria</taxon>
        <taxon>Pseudomonadati</taxon>
        <taxon>Pseudomonadota</taxon>
        <taxon>Gammaproteobacteria</taxon>
        <taxon>Enterobacterales</taxon>
        <taxon>Yersiniaceae</taxon>
        <taxon>Yersinia</taxon>
    </lineage>
</organism>